<keyword evidence="8" id="KW-1185">Reference proteome</keyword>
<reference evidence="7" key="1">
    <citation type="journal article" date="2022" name="Front. Genet.">
        <title>Chromosome-Scale Assembly of the Dendrobium nobile Genome Provides Insights Into the Molecular Mechanism of the Biosynthesis of the Medicinal Active Ingredient of Dendrobium.</title>
        <authorList>
            <person name="Xu Q."/>
            <person name="Niu S.-C."/>
            <person name="Li K.-L."/>
            <person name="Zheng P.-J."/>
            <person name="Zhang X.-J."/>
            <person name="Jia Y."/>
            <person name="Liu Y."/>
            <person name="Niu Y.-X."/>
            <person name="Yu L.-H."/>
            <person name="Chen D.-F."/>
            <person name="Zhang G.-Q."/>
        </authorList>
    </citation>
    <scope>NUCLEOTIDE SEQUENCE</scope>
    <source>
        <tissue evidence="7">Leaf</tissue>
    </source>
</reference>
<accession>A0A8T3A7V9</accession>
<dbReference type="GO" id="GO:0016432">
    <property type="term" value="F:tRNA-uridine aminocarboxypropyltransferase activity"/>
    <property type="evidence" value="ECO:0007669"/>
    <property type="project" value="UniProtKB-EC"/>
</dbReference>
<evidence type="ECO:0000313" key="8">
    <source>
        <dbReference type="Proteomes" id="UP000829196"/>
    </source>
</evidence>
<name>A0A8T3A7V9_DENNO</name>
<evidence type="ECO:0000256" key="4">
    <source>
        <dbReference type="ARBA" id="ARBA00022694"/>
    </source>
</evidence>
<dbReference type="GO" id="GO:0008033">
    <property type="term" value="P:tRNA processing"/>
    <property type="evidence" value="ECO:0007669"/>
    <property type="project" value="UniProtKB-KW"/>
</dbReference>
<keyword evidence="4" id="KW-0819">tRNA processing</keyword>
<comment type="catalytic activity">
    <reaction evidence="5">
        <text>a uridine in tRNA + S-adenosyl-L-methionine = a 3-[(3S)-3-amino-3-carboxypropyl]uridine in tRNA + S-methyl-5'-thioadenosine + H(+)</text>
        <dbReference type="Rhea" id="RHEA:62432"/>
        <dbReference type="Rhea" id="RHEA-COMP:13339"/>
        <dbReference type="Rhea" id="RHEA-COMP:16092"/>
        <dbReference type="ChEBI" id="CHEBI:15378"/>
        <dbReference type="ChEBI" id="CHEBI:17509"/>
        <dbReference type="ChEBI" id="CHEBI:59789"/>
        <dbReference type="ChEBI" id="CHEBI:65315"/>
        <dbReference type="ChEBI" id="CHEBI:82930"/>
        <dbReference type="EC" id="2.5.1.25"/>
    </reaction>
</comment>
<proteinExistence type="predicted"/>
<evidence type="ECO:0000256" key="5">
    <source>
        <dbReference type="ARBA" id="ARBA00048718"/>
    </source>
</evidence>
<evidence type="ECO:0000259" key="6">
    <source>
        <dbReference type="SMART" id="SM01144"/>
    </source>
</evidence>
<dbReference type="Proteomes" id="UP000829196">
    <property type="component" value="Unassembled WGS sequence"/>
</dbReference>
<evidence type="ECO:0000256" key="3">
    <source>
        <dbReference type="ARBA" id="ARBA00022691"/>
    </source>
</evidence>
<dbReference type="Pfam" id="PF03942">
    <property type="entry name" value="DTW"/>
    <property type="match status" value="1"/>
</dbReference>
<dbReference type="AlphaFoldDB" id="A0A8T3A7V9"/>
<feature type="domain" description="DTW" evidence="6">
    <location>
        <begin position="98"/>
        <end position="323"/>
    </location>
</feature>
<dbReference type="InterPro" id="IPR039262">
    <property type="entry name" value="DTWD2/TAPT"/>
</dbReference>
<keyword evidence="3" id="KW-0949">S-adenosyl-L-methionine</keyword>
<organism evidence="7 8">
    <name type="scientific">Dendrobium nobile</name>
    <name type="common">Orchid</name>
    <dbReference type="NCBI Taxonomy" id="94219"/>
    <lineage>
        <taxon>Eukaryota</taxon>
        <taxon>Viridiplantae</taxon>
        <taxon>Streptophyta</taxon>
        <taxon>Embryophyta</taxon>
        <taxon>Tracheophyta</taxon>
        <taxon>Spermatophyta</taxon>
        <taxon>Magnoliopsida</taxon>
        <taxon>Liliopsida</taxon>
        <taxon>Asparagales</taxon>
        <taxon>Orchidaceae</taxon>
        <taxon>Epidendroideae</taxon>
        <taxon>Malaxideae</taxon>
        <taxon>Dendrobiinae</taxon>
        <taxon>Dendrobium</taxon>
    </lineage>
</organism>
<comment type="caution">
    <text evidence="7">The sequence shown here is derived from an EMBL/GenBank/DDBJ whole genome shotgun (WGS) entry which is preliminary data.</text>
</comment>
<protein>
    <recommendedName>
        <fullName evidence="1">tRNA-uridine aminocarboxypropyltransferase</fullName>
        <ecNumber evidence="1">2.5.1.25</ecNumber>
    </recommendedName>
</protein>
<dbReference type="OrthoDB" id="408541at2759"/>
<evidence type="ECO:0000256" key="1">
    <source>
        <dbReference type="ARBA" id="ARBA00012386"/>
    </source>
</evidence>
<dbReference type="SMART" id="SM01144">
    <property type="entry name" value="DTW"/>
    <property type="match status" value="1"/>
</dbReference>
<evidence type="ECO:0000256" key="2">
    <source>
        <dbReference type="ARBA" id="ARBA00022679"/>
    </source>
</evidence>
<dbReference type="EMBL" id="JAGYWB010000018">
    <property type="protein sequence ID" value="KAI0492198.1"/>
    <property type="molecule type" value="Genomic_DNA"/>
</dbReference>
<gene>
    <name evidence="7" type="ORF">KFK09_026465</name>
</gene>
<evidence type="ECO:0000313" key="7">
    <source>
        <dbReference type="EMBL" id="KAI0492198.1"/>
    </source>
</evidence>
<dbReference type="InterPro" id="IPR005636">
    <property type="entry name" value="DTW"/>
</dbReference>
<dbReference type="PANTHER" id="PTHR21392:SF4">
    <property type="entry name" value="TRNA-URIDINE AMINOCARBOXYPROPYLTRANSFERASE"/>
    <property type="match status" value="1"/>
</dbReference>
<dbReference type="EC" id="2.5.1.25" evidence="1"/>
<keyword evidence="2" id="KW-0808">Transferase</keyword>
<dbReference type="PANTHER" id="PTHR21392">
    <property type="entry name" value="TRNA-URIDINE AMINOCARBOXYPROPYLTRANSFERASE 2"/>
    <property type="match status" value="1"/>
</dbReference>
<sequence length="335" mass="37653">MIAHPALLLASRCHSYLPPAYTASAKQQVAGIALVSPMGTLRCRNESAVEGAQAVSLTEWQRWGTSSPVPAMVNQVIDDLRVLTRDADTRMCFGGLGGKPQCWIAMEDCMCSMLVPCIPCMKIRFWVYMHPKDFLRQNNTGKLLWQLFGVQAASLCLFGIHEHEEIMWDAFRAAGRRLVWFLYPNQNTSPKSVKDIFFNSSLTDPEGEKMDQKKLNFVLIDGTWSNSAAMYRRLKERWAATWGEKDPPCISLSSTGASVMHKLRPQPAWDRTCTAAAAAGLLSELHHHPVLHSHGLDKHAENVENALDVLLKSLTARRLRMGRSINRKERHNNCI</sequence>